<dbReference type="EMBL" id="SJPJ01000001">
    <property type="protein sequence ID" value="TWT83868.1"/>
    <property type="molecule type" value="Genomic_DNA"/>
</dbReference>
<dbReference type="AlphaFoldDB" id="A0A5C5Z9J3"/>
<accession>A0A5C5Z9J3</accession>
<organism evidence="1 2">
    <name type="scientific">Novipirellula herctigrandis</name>
    <dbReference type="NCBI Taxonomy" id="2527986"/>
    <lineage>
        <taxon>Bacteria</taxon>
        <taxon>Pseudomonadati</taxon>
        <taxon>Planctomycetota</taxon>
        <taxon>Planctomycetia</taxon>
        <taxon>Pirellulales</taxon>
        <taxon>Pirellulaceae</taxon>
        <taxon>Novipirellula</taxon>
    </lineage>
</organism>
<comment type="caution">
    <text evidence="1">The sequence shown here is derived from an EMBL/GenBank/DDBJ whole genome shotgun (WGS) entry which is preliminary data.</text>
</comment>
<gene>
    <name evidence="1" type="ORF">CA13_53410</name>
</gene>
<evidence type="ECO:0000313" key="2">
    <source>
        <dbReference type="Proteomes" id="UP000315010"/>
    </source>
</evidence>
<protein>
    <submittedName>
        <fullName evidence="1">Uncharacterized protein</fullName>
    </submittedName>
</protein>
<evidence type="ECO:0000313" key="1">
    <source>
        <dbReference type="EMBL" id="TWT83868.1"/>
    </source>
</evidence>
<name>A0A5C5Z9J3_9BACT</name>
<dbReference type="Proteomes" id="UP000315010">
    <property type="component" value="Unassembled WGS sequence"/>
</dbReference>
<reference evidence="1 2" key="1">
    <citation type="submission" date="2019-02" db="EMBL/GenBank/DDBJ databases">
        <title>Deep-cultivation of Planctomycetes and their phenomic and genomic characterization uncovers novel biology.</title>
        <authorList>
            <person name="Wiegand S."/>
            <person name="Jogler M."/>
            <person name="Boedeker C."/>
            <person name="Pinto D."/>
            <person name="Vollmers J."/>
            <person name="Rivas-Marin E."/>
            <person name="Kohn T."/>
            <person name="Peeters S.H."/>
            <person name="Heuer A."/>
            <person name="Rast P."/>
            <person name="Oberbeckmann S."/>
            <person name="Bunk B."/>
            <person name="Jeske O."/>
            <person name="Meyerdierks A."/>
            <person name="Storesund J.E."/>
            <person name="Kallscheuer N."/>
            <person name="Luecker S."/>
            <person name="Lage O.M."/>
            <person name="Pohl T."/>
            <person name="Merkel B.J."/>
            <person name="Hornburger P."/>
            <person name="Mueller R.-W."/>
            <person name="Bruemmer F."/>
            <person name="Labrenz M."/>
            <person name="Spormann A.M."/>
            <person name="Op Den Camp H."/>
            <person name="Overmann J."/>
            <person name="Amann R."/>
            <person name="Jetten M.S.M."/>
            <person name="Mascher T."/>
            <person name="Medema M.H."/>
            <person name="Devos D.P."/>
            <person name="Kaster A.-K."/>
            <person name="Ovreas L."/>
            <person name="Rohde M."/>
            <person name="Galperin M.Y."/>
            <person name="Jogler C."/>
        </authorList>
    </citation>
    <scope>NUCLEOTIDE SEQUENCE [LARGE SCALE GENOMIC DNA]</scope>
    <source>
        <strain evidence="1 2">CA13</strain>
    </source>
</reference>
<proteinExistence type="predicted"/>
<keyword evidence="2" id="KW-1185">Reference proteome</keyword>
<sequence length="34" mass="3996">MKLSYYQWHFPANLHVQLVGLVSPFWVTASESRC</sequence>